<feature type="compositionally biased region" description="Polar residues" evidence="1">
    <location>
        <begin position="172"/>
        <end position="189"/>
    </location>
</feature>
<evidence type="ECO:0008006" key="4">
    <source>
        <dbReference type="Google" id="ProtNLM"/>
    </source>
</evidence>
<dbReference type="Proteomes" id="UP000826271">
    <property type="component" value="Unassembled WGS sequence"/>
</dbReference>
<gene>
    <name evidence="2" type="ORF">BUALT_Bualt01G0074500</name>
</gene>
<feature type="region of interest" description="Disordered" evidence="1">
    <location>
        <begin position="163"/>
        <end position="229"/>
    </location>
</feature>
<reference evidence="2" key="1">
    <citation type="submission" date="2019-10" db="EMBL/GenBank/DDBJ databases">
        <authorList>
            <person name="Zhang R."/>
            <person name="Pan Y."/>
            <person name="Wang J."/>
            <person name="Ma R."/>
            <person name="Yu S."/>
        </authorList>
    </citation>
    <scope>NUCLEOTIDE SEQUENCE</scope>
    <source>
        <strain evidence="2">LA-IB0</strain>
        <tissue evidence="2">Leaf</tissue>
    </source>
</reference>
<protein>
    <recommendedName>
        <fullName evidence="4">Membrane-associated kinase regulator 2</fullName>
    </recommendedName>
</protein>
<dbReference type="EMBL" id="WHWC01000001">
    <property type="protein sequence ID" value="KAG8390351.1"/>
    <property type="molecule type" value="Genomic_DNA"/>
</dbReference>
<dbReference type="PANTHER" id="PTHR33929">
    <property type="entry name" value="MEMBRANE-ASSOCIATED KINASE REGULATOR 2-RELATED"/>
    <property type="match status" value="1"/>
</dbReference>
<keyword evidence="3" id="KW-1185">Reference proteome</keyword>
<evidence type="ECO:0000313" key="2">
    <source>
        <dbReference type="EMBL" id="KAG8390351.1"/>
    </source>
</evidence>
<dbReference type="InterPro" id="IPR039619">
    <property type="entry name" value="MAKR2/5"/>
</dbReference>
<dbReference type="GO" id="GO:0005886">
    <property type="term" value="C:plasma membrane"/>
    <property type="evidence" value="ECO:0007669"/>
    <property type="project" value="InterPro"/>
</dbReference>
<feature type="region of interest" description="Disordered" evidence="1">
    <location>
        <begin position="15"/>
        <end position="36"/>
    </location>
</feature>
<comment type="caution">
    <text evidence="2">The sequence shown here is derived from an EMBL/GenBank/DDBJ whole genome shotgun (WGS) entry which is preliminary data.</text>
</comment>
<evidence type="ECO:0000256" key="1">
    <source>
        <dbReference type="SAM" id="MobiDB-lite"/>
    </source>
</evidence>
<feature type="region of interest" description="Disordered" evidence="1">
    <location>
        <begin position="247"/>
        <end position="270"/>
    </location>
</feature>
<evidence type="ECO:0000313" key="3">
    <source>
        <dbReference type="Proteomes" id="UP000826271"/>
    </source>
</evidence>
<dbReference type="AlphaFoldDB" id="A0AAV6Y584"/>
<accession>A0AAV6Y584</accession>
<proteinExistence type="predicted"/>
<name>A0AAV6Y584_9LAMI</name>
<sequence length="270" mass="29828">MEAFGMLQFRRNAAAGGDGDELKKAAALGTDDEETDDEESFFDLVLKSPDREAASKDFQFIKSPKNVFMSKIDDFSDLNASSPVTPLHSISSNPNSRVFKLGLSKSSKCEKLTEYDCELKAKQFSKCGVKSKETSDRRASSRDAVRKYLERIKPLYVKVSKQNNDKSKFTEHSTTSSSPPVNFSTSKFSGSRMGSFKMATKHLQKSRSASAAEIDAALPPVRRKDDSLLEQNDGIRGAILHCKKSYNSSKEVSHEKLGPLGRNTDATAFD</sequence>
<dbReference type="PANTHER" id="PTHR33929:SF10">
    <property type="entry name" value="MEMBRANE-ASSOCIATED KINASE REGULATOR 2-RELATED"/>
    <property type="match status" value="1"/>
</dbReference>
<organism evidence="2 3">
    <name type="scientific">Buddleja alternifolia</name>
    <dbReference type="NCBI Taxonomy" id="168488"/>
    <lineage>
        <taxon>Eukaryota</taxon>
        <taxon>Viridiplantae</taxon>
        <taxon>Streptophyta</taxon>
        <taxon>Embryophyta</taxon>
        <taxon>Tracheophyta</taxon>
        <taxon>Spermatophyta</taxon>
        <taxon>Magnoliopsida</taxon>
        <taxon>eudicotyledons</taxon>
        <taxon>Gunneridae</taxon>
        <taxon>Pentapetalae</taxon>
        <taxon>asterids</taxon>
        <taxon>lamiids</taxon>
        <taxon>Lamiales</taxon>
        <taxon>Scrophulariaceae</taxon>
        <taxon>Buddlejeae</taxon>
        <taxon>Buddleja</taxon>
    </lineage>
</organism>